<sequence>MSTWLDQWDRRYTDRVQLLVDVLPVFAQEPRFALKGGTAINLFEHDLPRLSVDIDLAWLPMQDYAVDAVQIEAAMAQLADVLRARPWQLQVQLSAGDGGRVATRLVVSRGRARVQIETTPVMRGTVHPVREMVVRPKVEEAFGFASVRVLDFADLYAGKLAAALSRQHPRDLFDVSLLLEDERADGTLWRTFLVYLTCSPKPAWEMLAPREPADFEATFNAHFRGMTSAPVSVEQLLQSRARLLERVAAWLDQPSQAFLRSVEAERPDFGLIDLHHARDLPGVRRKLHNLTQRSDAKRQADSLQLEQALARIAGRAG</sequence>
<evidence type="ECO:0000313" key="1">
    <source>
        <dbReference type="EMBL" id="SOY46047.1"/>
    </source>
</evidence>
<dbReference type="Gene3D" id="3.10.450.620">
    <property type="entry name" value="JHP933, nucleotidyltransferase-like core domain"/>
    <property type="match status" value="1"/>
</dbReference>
<comment type="caution">
    <text evidence="1">The sequence shown here is derived from an EMBL/GenBank/DDBJ whole genome shotgun (WGS) entry which is preliminary data.</text>
</comment>
<name>A0A375BI66_9BURK</name>
<dbReference type="AlphaFoldDB" id="A0A375BI66"/>
<reference evidence="1" key="1">
    <citation type="submission" date="2018-01" db="EMBL/GenBank/DDBJ databases">
        <authorList>
            <person name="Clerissi C."/>
        </authorList>
    </citation>
    <scope>NUCLEOTIDE SEQUENCE</scope>
    <source>
        <strain evidence="1">Cupriavidus sp. LMG 19464</strain>
    </source>
</reference>
<accession>A0A375BI66</accession>
<dbReference type="OrthoDB" id="1550603at2"/>
<dbReference type="RefSeq" id="WP_116356566.1">
    <property type="nucleotide sequence ID" value="NZ_JABTYD010000015.1"/>
</dbReference>
<gene>
    <name evidence="1" type="ORF">CBM2587_A150115</name>
</gene>
<proteinExistence type="predicted"/>
<dbReference type="Pfam" id="PF08843">
    <property type="entry name" value="AbiEii"/>
    <property type="match status" value="1"/>
</dbReference>
<organism evidence="1">
    <name type="scientific">Cupriavidus taiwanensis</name>
    <dbReference type="NCBI Taxonomy" id="164546"/>
    <lineage>
        <taxon>Bacteria</taxon>
        <taxon>Pseudomonadati</taxon>
        <taxon>Pseudomonadota</taxon>
        <taxon>Betaproteobacteria</taxon>
        <taxon>Burkholderiales</taxon>
        <taxon>Burkholderiaceae</taxon>
        <taxon>Cupriavidus</taxon>
    </lineage>
</organism>
<protein>
    <recommendedName>
        <fullName evidence="2">Nucleotidyl transferase AbiEii/AbiGii toxin family protein</fullName>
    </recommendedName>
</protein>
<dbReference type="InterPro" id="IPR014942">
    <property type="entry name" value="AbiEii"/>
</dbReference>
<dbReference type="Proteomes" id="UP000256780">
    <property type="component" value="Chromosome CBM2587_a"/>
</dbReference>
<evidence type="ECO:0008006" key="2">
    <source>
        <dbReference type="Google" id="ProtNLM"/>
    </source>
</evidence>
<dbReference type="EMBL" id="OFSQ01000007">
    <property type="protein sequence ID" value="SOY46047.1"/>
    <property type="molecule type" value="Genomic_DNA"/>
</dbReference>